<protein>
    <submittedName>
        <fullName evidence="7">DUF1049 domain-containing protein</fullName>
    </submittedName>
</protein>
<dbReference type="Pfam" id="PF06305">
    <property type="entry name" value="LapA_dom"/>
    <property type="match status" value="1"/>
</dbReference>
<keyword evidence="8" id="KW-1185">Reference proteome</keyword>
<dbReference type="Proteomes" id="UP000766595">
    <property type="component" value="Unassembled WGS sequence"/>
</dbReference>
<sequence>MSRILWWLVGVPVGIVLVALAVANRAPVKLSLDPFRPEAPALSVELPLYLIFFAVLMIGVVIGGVAVWLNQGRHRRSERRLRAETERLLGEREASVERDREARRAALALSGPGRRAA</sequence>
<gene>
    <name evidence="7" type="ORF">KL771_15595</name>
</gene>
<dbReference type="RefSeq" id="WP_261969472.1">
    <property type="nucleotide sequence ID" value="NZ_JAHHZF010000007.1"/>
</dbReference>
<evidence type="ECO:0000313" key="7">
    <source>
        <dbReference type="EMBL" id="MBT9290892.1"/>
    </source>
</evidence>
<dbReference type="GO" id="GO:0005886">
    <property type="term" value="C:plasma membrane"/>
    <property type="evidence" value="ECO:0007669"/>
    <property type="project" value="InterPro"/>
</dbReference>
<accession>A0A947D9N5</accession>
<feature type="domain" description="Lipopolysaccharide assembly protein A" evidence="6">
    <location>
        <begin position="44"/>
        <end position="89"/>
    </location>
</feature>
<evidence type="ECO:0000259" key="6">
    <source>
        <dbReference type="Pfam" id="PF06305"/>
    </source>
</evidence>
<keyword evidence="4 5" id="KW-0472">Membrane</keyword>
<keyword evidence="1" id="KW-1003">Cell membrane</keyword>
<dbReference type="InterPro" id="IPR010445">
    <property type="entry name" value="LapA_dom"/>
</dbReference>
<dbReference type="AlphaFoldDB" id="A0A947D9N5"/>
<keyword evidence="2 5" id="KW-0812">Transmembrane</keyword>
<keyword evidence="3 5" id="KW-1133">Transmembrane helix</keyword>
<evidence type="ECO:0000256" key="2">
    <source>
        <dbReference type="ARBA" id="ARBA00022692"/>
    </source>
</evidence>
<feature type="transmembrane region" description="Helical" evidence="5">
    <location>
        <begin position="49"/>
        <end position="70"/>
    </location>
</feature>
<organism evidence="7 8">
    <name type="scientific">Prosthecodimorpha staleyi</name>
    <dbReference type="NCBI Taxonomy" id="2840188"/>
    <lineage>
        <taxon>Bacteria</taxon>
        <taxon>Pseudomonadati</taxon>
        <taxon>Pseudomonadota</taxon>
        <taxon>Alphaproteobacteria</taxon>
        <taxon>Hyphomicrobiales</taxon>
        <taxon>Ancalomicrobiaceae</taxon>
        <taxon>Prosthecodimorpha</taxon>
    </lineage>
</organism>
<evidence type="ECO:0000313" key="8">
    <source>
        <dbReference type="Proteomes" id="UP000766595"/>
    </source>
</evidence>
<evidence type="ECO:0000256" key="5">
    <source>
        <dbReference type="SAM" id="Phobius"/>
    </source>
</evidence>
<evidence type="ECO:0000256" key="3">
    <source>
        <dbReference type="ARBA" id="ARBA00022989"/>
    </source>
</evidence>
<evidence type="ECO:0000256" key="4">
    <source>
        <dbReference type="ARBA" id="ARBA00023136"/>
    </source>
</evidence>
<dbReference type="EMBL" id="JAHHZF010000007">
    <property type="protein sequence ID" value="MBT9290892.1"/>
    <property type="molecule type" value="Genomic_DNA"/>
</dbReference>
<comment type="caution">
    <text evidence="7">The sequence shown here is derived from an EMBL/GenBank/DDBJ whole genome shotgun (WGS) entry which is preliminary data.</text>
</comment>
<proteinExistence type="predicted"/>
<reference evidence="7 8" key="1">
    <citation type="submission" date="2021-06" db="EMBL/GenBank/DDBJ databases">
        <authorList>
            <person name="Grouzdev D.S."/>
            <person name="Koziaeva V."/>
        </authorList>
    </citation>
    <scope>NUCLEOTIDE SEQUENCE [LARGE SCALE GENOMIC DNA]</scope>
    <source>
        <strain evidence="7 8">22</strain>
    </source>
</reference>
<evidence type="ECO:0000256" key="1">
    <source>
        <dbReference type="ARBA" id="ARBA00022475"/>
    </source>
</evidence>
<name>A0A947D9N5_9HYPH</name>